<keyword evidence="2" id="KW-1185">Reference proteome</keyword>
<evidence type="ECO:0000313" key="2">
    <source>
        <dbReference type="Proteomes" id="UP001367508"/>
    </source>
</evidence>
<proteinExistence type="predicted"/>
<comment type="caution">
    <text evidence="1">The sequence shown here is derived from an EMBL/GenBank/DDBJ whole genome shotgun (WGS) entry which is preliminary data.</text>
</comment>
<dbReference type="Proteomes" id="UP001367508">
    <property type="component" value="Unassembled WGS sequence"/>
</dbReference>
<accession>A0AAN9K1I5</accession>
<dbReference type="EMBL" id="JAYMYQ010000010">
    <property type="protein sequence ID" value="KAK7308306.1"/>
    <property type="molecule type" value="Genomic_DNA"/>
</dbReference>
<gene>
    <name evidence="1" type="ORF">VNO77_41908</name>
</gene>
<reference evidence="1 2" key="1">
    <citation type="submission" date="2024-01" db="EMBL/GenBank/DDBJ databases">
        <title>The genomes of 5 underutilized Papilionoideae crops provide insights into root nodulation and disease resistanc.</title>
        <authorList>
            <person name="Jiang F."/>
        </authorList>
    </citation>
    <scope>NUCLEOTIDE SEQUENCE [LARGE SCALE GENOMIC DNA]</scope>
    <source>
        <strain evidence="1">LVBAO_FW01</strain>
        <tissue evidence="1">Leaves</tissue>
    </source>
</reference>
<evidence type="ECO:0000313" key="1">
    <source>
        <dbReference type="EMBL" id="KAK7308306.1"/>
    </source>
</evidence>
<name>A0AAN9K1I5_CANGL</name>
<sequence length="407" mass="46423">MREGECAWSVGTVVGDAIIWRSERFKAIVMLCESEVYSLERCWVLWKRQWTREEEEVLGLSFLVEENNIFFCMNWCKSVRMDRAYNICIHSSGLDVVESGKGKRLEVRFNASNKAKFSLTFGKCWPYGSSRHIAEDCPIQLKSVKSIARIHCSSGVSLQKLNRRSSYTFADEVPYRNVFTALLAKDIIALAYFTEVNWIIENALGTRPLPILTFIANTVPSPPIRSSLQQTLLADELFLEARLPQEASTLGSLWRNLPKLIGSLANIKIQSLLYCSDPLFSLRHPLPKSLISYTLHVKFHALSYTNSELISRLPRFEKAVMQRFSSVHLRSQLLNVSERSMVPQCSRDHELLLNLYAASLDLCLYEINFHLVSCDSKSRNARANPGTATAKDWRVLPKKILPKDPLE</sequence>
<protein>
    <submittedName>
        <fullName evidence="1">Uncharacterized protein</fullName>
    </submittedName>
</protein>
<organism evidence="1 2">
    <name type="scientific">Canavalia gladiata</name>
    <name type="common">Sword bean</name>
    <name type="synonym">Dolichos gladiatus</name>
    <dbReference type="NCBI Taxonomy" id="3824"/>
    <lineage>
        <taxon>Eukaryota</taxon>
        <taxon>Viridiplantae</taxon>
        <taxon>Streptophyta</taxon>
        <taxon>Embryophyta</taxon>
        <taxon>Tracheophyta</taxon>
        <taxon>Spermatophyta</taxon>
        <taxon>Magnoliopsida</taxon>
        <taxon>eudicotyledons</taxon>
        <taxon>Gunneridae</taxon>
        <taxon>Pentapetalae</taxon>
        <taxon>rosids</taxon>
        <taxon>fabids</taxon>
        <taxon>Fabales</taxon>
        <taxon>Fabaceae</taxon>
        <taxon>Papilionoideae</taxon>
        <taxon>50 kb inversion clade</taxon>
        <taxon>NPAAA clade</taxon>
        <taxon>indigoferoid/millettioid clade</taxon>
        <taxon>Phaseoleae</taxon>
        <taxon>Canavalia</taxon>
    </lineage>
</organism>
<dbReference type="AlphaFoldDB" id="A0AAN9K1I5"/>